<dbReference type="Proteomes" id="UP000799324">
    <property type="component" value="Unassembled WGS sequence"/>
</dbReference>
<dbReference type="Gene3D" id="2.40.160.20">
    <property type="match status" value="1"/>
</dbReference>
<evidence type="ECO:0000313" key="3">
    <source>
        <dbReference type="Proteomes" id="UP000799324"/>
    </source>
</evidence>
<evidence type="ECO:0000256" key="1">
    <source>
        <dbReference type="SAM" id="SignalP"/>
    </source>
</evidence>
<accession>A0A6A6T8W2</accession>
<feature type="signal peptide" evidence="1">
    <location>
        <begin position="1"/>
        <end position="17"/>
    </location>
</feature>
<dbReference type="Pfam" id="PF11578">
    <property type="entry name" value="DUF3237"/>
    <property type="match status" value="1"/>
</dbReference>
<sequence length="150" mass="15344">MLSFPILLLSLAATALTAPSGPPQTFLYSAAVTGGQPSIIGAGPLGTRAVIPVVNGTFSGPKLNGTIHSGVIWTLTSSTGVNTADAVYVLTTSDGANIMVTEKAHLPNVDIFFETGSSKYAWLNNVTAFALDTPTTGVSEIEVYAIGSTV</sequence>
<keyword evidence="3" id="KW-1185">Reference proteome</keyword>
<organism evidence="2 3">
    <name type="scientific">Lophiostoma macrostomum CBS 122681</name>
    <dbReference type="NCBI Taxonomy" id="1314788"/>
    <lineage>
        <taxon>Eukaryota</taxon>
        <taxon>Fungi</taxon>
        <taxon>Dikarya</taxon>
        <taxon>Ascomycota</taxon>
        <taxon>Pezizomycotina</taxon>
        <taxon>Dothideomycetes</taxon>
        <taxon>Pleosporomycetidae</taxon>
        <taxon>Pleosporales</taxon>
        <taxon>Lophiostomataceae</taxon>
        <taxon>Lophiostoma</taxon>
    </lineage>
</organism>
<name>A0A6A6T8W2_9PLEO</name>
<evidence type="ECO:0000313" key="2">
    <source>
        <dbReference type="EMBL" id="KAF2655737.1"/>
    </source>
</evidence>
<dbReference type="PANTHER" id="PTHR37315:SF1">
    <property type="entry name" value="UPF0311 PROTEIN BLR7842"/>
    <property type="match status" value="1"/>
</dbReference>
<dbReference type="PANTHER" id="PTHR37315">
    <property type="entry name" value="UPF0311 PROTEIN BLR7842"/>
    <property type="match status" value="1"/>
</dbReference>
<dbReference type="OrthoDB" id="2544694at2759"/>
<dbReference type="AlphaFoldDB" id="A0A6A6T8W2"/>
<proteinExistence type="predicted"/>
<dbReference type="InterPro" id="IPR020915">
    <property type="entry name" value="UPF0311"/>
</dbReference>
<protein>
    <submittedName>
        <fullName evidence="2">Uncharacterized protein</fullName>
    </submittedName>
</protein>
<gene>
    <name evidence="2" type="ORF">K491DRAFT_629678</name>
</gene>
<dbReference type="EMBL" id="MU004345">
    <property type="protein sequence ID" value="KAF2655737.1"/>
    <property type="molecule type" value="Genomic_DNA"/>
</dbReference>
<feature type="chain" id="PRO_5025396423" evidence="1">
    <location>
        <begin position="18"/>
        <end position="150"/>
    </location>
</feature>
<reference evidence="2" key="1">
    <citation type="journal article" date="2020" name="Stud. Mycol.">
        <title>101 Dothideomycetes genomes: a test case for predicting lifestyles and emergence of pathogens.</title>
        <authorList>
            <person name="Haridas S."/>
            <person name="Albert R."/>
            <person name="Binder M."/>
            <person name="Bloem J."/>
            <person name="Labutti K."/>
            <person name="Salamov A."/>
            <person name="Andreopoulos B."/>
            <person name="Baker S."/>
            <person name="Barry K."/>
            <person name="Bills G."/>
            <person name="Bluhm B."/>
            <person name="Cannon C."/>
            <person name="Castanera R."/>
            <person name="Culley D."/>
            <person name="Daum C."/>
            <person name="Ezra D."/>
            <person name="Gonzalez J."/>
            <person name="Henrissat B."/>
            <person name="Kuo A."/>
            <person name="Liang C."/>
            <person name="Lipzen A."/>
            <person name="Lutzoni F."/>
            <person name="Magnuson J."/>
            <person name="Mondo S."/>
            <person name="Nolan M."/>
            <person name="Ohm R."/>
            <person name="Pangilinan J."/>
            <person name="Park H.-J."/>
            <person name="Ramirez L."/>
            <person name="Alfaro M."/>
            <person name="Sun H."/>
            <person name="Tritt A."/>
            <person name="Yoshinaga Y."/>
            <person name="Zwiers L.-H."/>
            <person name="Turgeon B."/>
            <person name="Goodwin S."/>
            <person name="Spatafora J."/>
            <person name="Crous P."/>
            <person name="Grigoriev I."/>
        </authorList>
    </citation>
    <scope>NUCLEOTIDE SEQUENCE</scope>
    <source>
        <strain evidence="2">CBS 122681</strain>
    </source>
</reference>
<keyword evidence="1" id="KW-0732">Signal</keyword>